<sequence length="222" mass="24224">MTQKTWTAVDNYVSEALVPPDKVLDAVLQASADSGLPEIAVAPNQGKLLMLLAQSINARTILEIGTLGGYSTIWLARALPKGGGVVTLEAVPRHAEVATANFKRARLGAMIDLRLGKAIDLLPKLAAEKRKPFDFVFIDADKENIPDYFKWSLKLTRPGSLIVVDNVVRGGRVIDAASKDHSVQGVRRFNEMLKKEKRVEATTIQTVGVKGYDGFTLARVMK</sequence>
<reference evidence="1" key="1">
    <citation type="submission" date="2021-01" db="EMBL/GenBank/DDBJ databases">
        <authorList>
            <person name="Sun Q."/>
        </authorList>
    </citation>
    <scope>NUCLEOTIDE SEQUENCE</scope>
    <source>
        <strain evidence="1">YIM B02566</strain>
    </source>
</reference>
<comment type="caution">
    <text evidence="1">The sequence shown here is derived from an EMBL/GenBank/DDBJ whole genome shotgun (WGS) entry which is preliminary data.</text>
</comment>
<dbReference type="Proteomes" id="UP000616151">
    <property type="component" value="Unassembled WGS sequence"/>
</dbReference>
<evidence type="ECO:0000313" key="1">
    <source>
        <dbReference type="EMBL" id="MBK1866276.1"/>
    </source>
</evidence>
<keyword evidence="2" id="KW-1185">Reference proteome</keyword>
<organism evidence="1 2">
    <name type="scientific">Taklimakanibacter albus</name>
    <dbReference type="NCBI Taxonomy" id="2800327"/>
    <lineage>
        <taxon>Bacteria</taxon>
        <taxon>Pseudomonadati</taxon>
        <taxon>Pseudomonadota</taxon>
        <taxon>Alphaproteobacteria</taxon>
        <taxon>Hyphomicrobiales</taxon>
        <taxon>Aestuariivirgaceae</taxon>
        <taxon>Taklimakanibacter</taxon>
    </lineage>
</organism>
<protein>
    <submittedName>
        <fullName evidence="1">O-methyltransferase</fullName>
    </submittedName>
</protein>
<accession>A0ACC5R0U4</accession>
<name>A0ACC5R0U4_9HYPH</name>
<evidence type="ECO:0000313" key="2">
    <source>
        <dbReference type="Proteomes" id="UP000616151"/>
    </source>
</evidence>
<gene>
    <name evidence="1" type="ORF">JHL16_07915</name>
</gene>
<proteinExistence type="predicted"/>
<dbReference type="EMBL" id="JAENHL010000006">
    <property type="protein sequence ID" value="MBK1866276.1"/>
    <property type="molecule type" value="Genomic_DNA"/>
</dbReference>